<name>A0ACC0KBX0_CHOFU</name>
<organism evidence="1 2">
    <name type="scientific">Choristoneura fumiferana</name>
    <name type="common">Spruce budworm moth</name>
    <name type="synonym">Archips fumiferana</name>
    <dbReference type="NCBI Taxonomy" id="7141"/>
    <lineage>
        <taxon>Eukaryota</taxon>
        <taxon>Metazoa</taxon>
        <taxon>Ecdysozoa</taxon>
        <taxon>Arthropoda</taxon>
        <taxon>Hexapoda</taxon>
        <taxon>Insecta</taxon>
        <taxon>Pterygota</taxon>
        <taxon>Neoptera</taxon>
        <taxon>Endopterygota</taxon>
        <taxon>Lepidoptera</taxon>
        <taxon>Glossata</taxon>
        <taxon>Ditrysia</taxon>
        <taxon>Tortricoidea</taxon>
        <taxon>Tortricidae</taxon>
        <taxon>Tortricinae</taxon>
        <taxon>Choristoneura</taxon>
    </lineage>
</organism>
<gene>
    <name evidence="1" type="ORF">MSG28_015696</name>
</gene>
<sequence>MFLIDDRMAKWSENLTTKLEVPGNLPVAPELPTPQNGTVETQKPNDEKKLPDKGGDSIPKDSNVVELKQTPTKTTTNLNPDDLQGNKNEVEALNKNKLKLKLFKLKADMKENSKAATPNWENLAKNLQKIHQITNGPKIKKYMPFGRNSREEKDYTKTMQILEWFYNGRPLLANETRLWANMKSENKADKDPKDKSDSQAEKNSNKSDKNHKIEAEFHTIEAESKEKKKEKQRITTKKSADMAKTADAGSVKEESTTTTPVETTNDSEDSDSDTKNGLHIESANSKEAGKAKMSAKIESETDMTSEETIENVTVLSRAGDARKEKVRTVQRFAPMKDGPSSSESTSVS</sequence>
<dbReference type="Proteomes" id="UP001064048">
    <property type="component" value="Chromosome 29"/>
</dbReference>
<evidence type="ECO:0000313" key="1">
    <source>
        <dbReference type="EMBL" id="KAI8433701.1"/>
    </source>
</evidence>
<reference evidence="1 2" key="1">
    <citation type="journal article" date="2022" name="Genome Biol. Evol.">
        <title>The Spruce Budworm Genome: Reconstructing the Evolutionary History of Antifreeze Proteins.</title>
        <authorList>
            <person name="Beliveau C."/>
            <person name="Gagne P."/>
            <person name="Picq S."/>
            <person name="Vernygora O."/>
            <person name="Keeling C.I."/>
            <person name="Pinkney K."/>
            <person name="Doucet D."/>
            <person name="Wen F."/>
            <person name="Johnston J.S."/>
            <person name="Maaroufi H."/>
            <person name="Boyle B."/>
            <person name="Laroche J."/>
            <person name="Dewar K."/>
            <person name="Juretic N."/>
            <person name="Blackburn G."/>
            <person name="Nisole A."/>
            <person name="Brunet B."/>
            <person name="Brandao M."/>
            <person name="Lumley L."/>
            <person name="Duan J."/>
            <person name="Quan G."/>
            <person name="Lucarotti C.J."/>
            <person name="Roe A.D."/>
            <person name="Sperling F.A.H."/>
            <person name="Levesque R.C."/>
            <person name="Cusson M."/>
        </authorList>
    </citation>
    <scope>NUCLEOTIDE SEQUENCE [LARGE SCALE GENOMIC DNA]</scope>
    <source>
        <strain evidence="1">Glfc:IPQL:Cfum</strain>
    </source>
</reference>
<protein>
    <submittedName>
        <fullName evidence="1">Uncharacterized protein</fullName>
    </submittedName>
</protein>
<dbReference type="EMBL" id="CM046129">
    <property type="protein sequence ID" value="KAI8433701.1"/>
    <property type="molecule type" value="Genomic_DNA"/>
</dbReference>
<evidence type="ECO:0000313" key="2">
    <source>
        <dbReference type="Proteomes" id="UP001064048"/>
    </source>
</evidence>
<keyword evidence="2" id="KW-1185">Reference proteome</keyword>
<accession>A0ACC0KBX0</accession>
<proteinExistence type="predicted"/>
<comment type="caution">
    <text evidence="1">The sequence shown here is derived from an EMBL/GenBank/DDBJ whole genome shotgun (WGS) entry which is preliminary data.</text>
</comment>